<keyword evidence="2" id="KW-1133">Transmembrane helix</keyword>
<feature type="region of interest" description="Disordered" evidence="1">
    <location>
        <begin position="240"/>
        <end position="267"/>
    </location>
</feature>
<evidence type="ECO:0000259" key="3">
    <source>
        <dbReference type="Pfam" id="PF26056"/>
    </source>
</evidence>
<feature type="region of interest" description="Disordered" evidence="1">
    <location>
        <begin position="1"/>
        <end position="113"/>
    </location>
</feature>
<dbReference type="AlphaFoldDB" id="A0A291Q358"/>
<dbReference type="InterPro" id="IPR058330">
    <property type="entry name" value="DUF8017"/>
</dbReference>
<keyword evidence="2" id="KW-0472">Membrane</keyword>
<evidence type="ECO:0000313" key="5">
    <source>
        <dbReference type="Proteomes" id="UP000221011"/>
    </source>
</evidence>
<proteinExistence type="predicted"/>
<feature type="compositionally biased region" description="Basic and acidic residues" evidence="1">
    <location>
        <begin position="158"/>
        <end position="180"/>
    </location>
</feature>
<feature type="domain" description="DUF8017" evidence="3">
    <location>
        <begin position="178"/>
        <end position="374"/>
    </location>
</feature>
<dbReference type="Proteomes" id="UP000221011">
    <property type="component" value="Chromosome"/>
</dbReference>
<reference evidence="4 5" key="1">
    <citation type="submission" date="2017-08" db="EMBL/GenBank/DDBJ databases">
        <title>Complete Genome Sequence of Streptomyces formicae KY5, the formicamycin producer.</title>
        <authorList>
            <person name="Holmes N.A."/>
            <person name="Devine R."/>
            <person name="Qin Z."/>
            <person name="Seipke R.F."/>
            <person name="Wilkinson B."/>
            <person name="Hutchings M.I."/>
        </authorList>
    </citation>
    <scope>NUCLEOTIDE SEQUENCE [LARGE SCALE GENOMIC DNA]</scope>
    <source>
        <strain evidence="4 5">KY5</strain>
    </source>
</reference>
<dbReference type="KEGG" id="sfk:KY5_1024"/>
<dbReference type="EMBL" id="CP022685">
    <property type="protein sequence ID" value="ATL26042.1"/>
    <property type="molecule type" value="Genomic_DNA"/>
</dbReference>
<keyword evidence="2" id="KW-0812">Transmembrane</keyword>
<organism evidence="4 5">
    <name type="scientific">Streptomyces formicae</name>
    <dbReference type="NCBI Taxonomy" id="1616117"/>
    <lineage>
        <taxon>Bacteria</taxon>
        <taxon>Bacillati</taxon>
        <taxon>Actinomycetota</taxon>
        <taxon>Actinomycetes</taxon>
        <taxon>Kitasatosporales</taxon>
        <taxon>Streptomycetaceae</taxon>
        <taxon>Streptomyces</taxon>
    </lineage>
</organism>
<keyword evidence="5" id="KW-1185">Reference proteome</keyword>
<protein>
    <recommendedName>
        <fullName evidence="3">DUF8017 domain-containing protein</fullName>
    </recommendedName>
</protein>
<sequence length="380" mass="40401">MAQGPHPPLWLLAMWPEQQPPGGEQNPQDQSQNPYQQPGYQQPNPYQQPGYQQQPPQPQQPGGYPPPPAQPQQPTQPGAFSQPEQSHWAAPTPPPMPTVQQGGAGGGNGGGDKKTKVTAIVASLAVLAAAGITAFFVLGDDKDDKVDSAGPAKPSKSAKKDPSPEPSGENERNAEGDKPTVDGWQVVVNPKWGTAYDVPADWKVQTPDTLIGFEDEKKGDGSALIIMSAPAVLKEKWCSSDSNKDGKEDDTSLAVVGTKGQNGAKDTKDVARNDSAWWVFAGYTDQKKADKKKIKIGKIEDYTTKAGIKGSLVTTVTEGAAGSGKCDTEGKATTFSFKNESGEYVAWTLYGAKGVKEEVPDATVKKILNTVRWSSGSDES</sequence>
<feature type="compositionally biased region" description="Basic and acidic residues" evidence="1">
    <location>
        <begin position="240"/>
        <end position="250"/>
    </location>
</feature>
<accession>A0A291Q358</accession>
<evidence type="ECO:0000256" key="1">
    <source>
        <dbReference type="SAM" id="MobiDB-lite"/>
    </source>
</evidence>
<dbReference type="Pfam" id="PF26056">
    <property type="entry name" value="DUF8017"/>
    <property type="match status" value="1"/>
</dbReference>
<feature type="compositionally biased region" description="Pro residues" evidence="1">
    <location>
        <begin position="55"/>
        <end position="71"/>
    </location>
</feature>
<feature type="transmembrane region" description="Helical" evidence="2">
    <location>
        <begin position="117"/>
        <end position="138"/>
    </location>
</feature>
<evidence type="ECO:0000256" key="2">
    <source>
        <dbReference type="SAM" id="Phobius"/>
    </source>
</evidence>
<feature type="region of interest" description="Disordered" evidence="1">
    <location>
        <begin position="141"/>
        <end position="183"/>
    </location>
</feature>
<name>A0A291Q358_9ACTN</name>
<gene>
    <name evidence="4" type="ORF">KY5_1024</name>
</gene>
<feature type="compositionally biased region" description="Low complexity" evidence="1">
    <location>
        <begin position="16"/>
        <end position="54"/>
    </location>
</feature>
<evidence type="ECO:0000313" key="4">
    <source>
        <dbReference type="EMBL" id="ATL26042.1"/>
    </source>
</evidence>